<keyword evidence="3" id="KW-1185">Reference proteome</keyword>
<protein>
    <submittedName>
        <fullName evidence="2">Kappa-carrageenase</fullName>
        <ecNumber evidence="2">3.2.1.83</ecNumber>
    </submittedName>
</protein>
<comment type="caution">
    <text evidence="2">The sequence shown here is derived from an EMBL/GenBank/DDBJ whole genome shotgun (WGS) entry which is preliminary data.</text>
</comment>
<keyword evidence="2" id="KW-0326">Glycosidase</keyword>
<dbReference type="Proteomes" id="UP000190080">
    <property type="component" value="Unassembled WGS sequence"/>
</dbReference>
<gene>
    <name evidence="2" type="primary">cgkA_1</name>
    <name evidence="2" type="ORF">CLORY_02410</name>
</gene>
<organism evidence="2 3">
    <name type="scientific">Clostridium oryzae</name>
    <dbReference type="NCBI Taxonomy" id="1450648"/>
    <lineage>
        <taxon>Bacteria</taxon>
        <taxon>Bacillati</taxon>
        <taxon>Bacillota</taxon>
        <taxon>Clostridia</taxon>
        <taxon>Eubacteriales</taxon>
        <taxon>Clostridiaceae</taxon>
        <taxon>Clostridium</taxon>
    </lineage>
</organism>
<name>A0A1V4IYW7_9CLOT</name>
<dbReference type="GO" id="GO:0033918">
    <property type="term" value="F:kappa-carrageenase activity"/>
    <property type="evidence" value="ECO:0007669"/>
    <property type="project" value="UniProtKB-EC"/>
</dbReference>
<sequence>MRNIKKRFNIVVVVFFTIFTVLNGISPKAAVNNKAAKRDIHIAISCVLTAEQEVKTSDFNTSTALKQYNNAVKSVKKIKKYGKKYHAVYKSLNKRLNNVKLRIEEKIQKDKENSGPVAVLETTNISKSGSVVSKVDFKKDLYIKADDVTLNNVEVEGTIFIDPGKNGTVVLNNVSAGDIKILSGGENGIHLNGTSAGTLEICTDQEATEGSATLRITADVNTSIGHTTVTSNAIIDSTGRIGTIEVNEGANRVPPVVTLIGTFTDTVIVNTSATIATDNGDNAQTTQVACLKIAANQNDVVNVSGKIDEIQITGFSDLTIGDGAVIGAISASVPITVKVAQTAVISQIVDGLTDGFYYDSTIDFIIPSAPSDNNYNPPPASQAVSAVALNKASDNLIVGDTDTLTATVSPAAATNKNVSWSSSDTSIVNVDAAGKITAVGAGTAKITCTTADGGKTACCSITVNDPVPVTSVSLDKTFDALVCTANFKETDTLKATISPSNATDQKVLWSSSNPNIISVDNNGKVTAVSGGNAKITCTTEDGVKTASCIVTATKSGGVINVSKGTTYNLEENLDMGNLIRQKLIWEVVSYPNFVSVTQDGKITAGNVEGATQINCYYEDDTRSPKTPIFIYLIQVTD</sequence>
<dbReference type="AlphaFoldDB" id="A0A1V4IYW7"/>
<reference evidence="2 3" key="1">
    <citation type="submission" date="2017-03" db="EMBL/GenBank/DDBJ databases">
        <title>Genome sequence of Clostridium oryzae DSM 28571.</title>
        <authorList>
            <person name="Poehlein A."/>
            <person name="Daniel R."/>
        </authorList>
    </citation>
    <scope>NUCLEOTIDE SEQUENCE [LARGE SCALE GENOMIC DNA]</scope>
    <source>
        <strain evidence="2 3">DSM 28571</strain>
    </source>
</reference>
<dbReference type="InterPro" id="IPR008964">
    <property type="entry name" value="Invasin/intimin_cell_adhesion"/>
</dbReference>
<dbReference type="RefSeq" id="WP_169911488.1">
    <property type="nucleotide sequence ID" value="NZ_MZGV01000001.1"/>
</dbReference>
<dbReference type="EC" id="3.2.1.83" evidence="2"/>
<evidence type="ECO:0000259" key="1">
    <source>
        <dbReference type="SMART" id="SM00635"/>
    </source>
</evidence>
<feature type="domain" description="BIG2" evidence="1">
    <location>
        <begin position="383"/>
        <end position="460"/>
    </location>
</feature>
<accession>A0A1V4IYW7</accession>
<dbReference type="SMART" id="SM00635">
    <property type="entry name" value="BID_2"/>
    <property type="match status" value="2"/>
</dbReference>
<keyword evidence="2" id="KW-0378">Hydrolase</keyword>
<dbReference type="Gene3D" id="2.60.40.1080">
    <property type="match status" value="2"/>
</dbReference>
<evidence type="ECO:0000313" key="3">
    <source>
        <dbReference type="Proteomes" id="UP000190080"/>
    </source>
</evidence>
<feature type="domain" description="BIG2" evidence="1">
    <location>
        <begin position="468"/>
        <end position="549"/>
    </location>
</feature>
<evidence type="ECO:0000313" key="2">
    <source>
        <dbReference type="EMBL" id="OPJ65241.1"/>
    </source>
</evidence>
<dbReference type="SUPFAM" id="SSF49373">
    <property type="entry name" value="Invasin/intimin cell-adhesion fragments"/>
    <property type="match status" value="2"/>
</dbReference>
<dbReference type="Pfam" id="PF02368">
    <property type="entry name" value="Big_2"/>
    <property type="match status" value="2"/>
</dbReference>
<proteinExistence type="predicted"/>
<dbReference type="STRING" id="1450648.CLORY_02410"/>
<dbReference type="InterPro" id="IPR003343">
    <property type="entry name" value="Big_2"/>
</dbReference>
<dbReference type="EMBL" id="MZGV01000001">
    <property type="protein sequence ID" value="OPJ65241.1"/>
    <property type="molecule type" value="Genomic_DNA"/>
</dbReference>